<evidence type="ECO:0000313" key="1">
    <source>
        <dbReference type="EMBL" id="OHS93797.1"/>
    </source>
</evidence>
<accession>A0A1J4J8R8</accession>
<dbReference type="GeneID" id="94825303"/>
<reference evidence="1" key="1">
    <citation type="submission" date="2016-10" db="EMBL/GenBank/DDBJ databases">
        <authorList>
            <person name="Benchimol M."/>
            <person name="Almeida L.G."/>
            <person name="Vasconcelos A.T."/>
            <person name="Perreira-Neves A."/>
            <person name="Rosa I.A."/>
            <person name="Tasca T."/>
            <person name="Bogo M.R."/>
            <person name="de Souza W."/>
        </authorList>
    </citation>
    <scope>NUCLEOTIDE SEQUENCE [LARGE SCALE GENOMIC DNA]</scope>
    <source>
        <strain evidence="1">K</strain>
    </source>
</reference>
<dbReference type="Proteomes" id="UP000179807">
    <property type="component" value="Unassembled WGS sequence"/>
</dbReference>
<keyword evidence="2" id="KW-1185">Reference proteome</keyword>
<comment type="caution">
    <text evidence="1">The sequence shown here is derived from an EMBL/GenBank/DDBJ whole genome shotgun (WGS) entry which is preliminary data.</text>
</comment>
<proteinExistence type="predicted"/>
<dbReference type="VEuPathDB" id="TrichDB:TRFO_02307"/>
<gene>
    <name evidence="1" type="ORF">TRFO_02307</name>
</gene>
<dbReference type="AlphaFoldDB" id="A0A1J4J8R8"/>
<protein>
    <submittedName>
        <fullName evidence="1">Uncharacterized protein</fullName>
    </submittedName>
</protein>
<sequence>MSVNAFTSTSSDRLEKLLSQDSSYFEEVLNEPIVFKALKNNSKEARHYFSHHLPRLLRIAFREDTHPTTITAFKLLKLGNIPNLVKSSFFSGFAVKILSKDEIKPMIIGRLSDISLSILQSGNSDILRYCGFILLILKYADNANVYNLFSSILANDEKLKSVQDWLFDIGFFTDVSEMLKEALLQNYSENYSNDHEKLINLLRIASDSLSNSRIRDRVLSGPIPLAFQNYRSFPTFISNFYWETLNQLFDKKAPKTLEAFAKAAQDLLVTPTHQIHIYHANSVKFLTNFIKVRPDLINDELIKSVLGLMIQFETSSCFLNAAGNFFVELYRSSSLSSHIKEFLALVFLNEANQKKKTTFQMLALKIVEELAYNDLTRKSFRQISGASEFIKQKLEIYRYKKEHPYGYPKEEVQDLYTRF</sequence>
<evidence type="ECO:0000313" key="2">
    <source>
        <dbReference type="Proteomes" id="UP000179807"/>
    </source>
</evidence>
<dbReference type="RefSeq" id="XP_068346934.1">
    <property type="nucleotide sequence ID" value="XM_068490599.1"/>
</dbReference>
<name>A0A1J4J8R8_9EUKA</name>
<dbReference type="EMBL" id="MLAK01001370">
    <property type="protein sequence ID" value="OHS93797.1"/>
    <property type="molecule type" value="Genomic_DNA"/>
</dbReference>
<organism evidence="1 2">
    <name type="scientific">Tritrichomonas foetus</name>
    <dbReference type="NCBI Taxonomy" id="1144522"/>
    <lineage>
        <taxon>Eukaryota</taxon>
        <taxon>Metamonada</taxon>
        <taxon>Parabasalia</taxon>
        <taxon>Tritrichomonadida</taxon>
        <taxon>Tritrichomonadidae</taxon>
        <taxon>Tritrichomonas</taxon>
    </lineage>
</organism>